<reference evidence="3 4" key="1">
    <citation type="journal article" date="2020" name="bioRxiv">
        <title>Metabolic contributions of an alphaproteobacterial endosymbiont in the apicomplexan Cardiosporidium cionae.</title>
        <authorList>
            <person name="Hunter E.S."/>
            <person name="Paight C.J."/>
            <person name="Lane C.E."/>
        </authorList>
    </citation>
    <scope>NUCLEOTIDE SEQUENCE [LARGE SCALE GENOMIC DNA]</scope>
    <source>
        <strain evidence="3">ESH_2018</strain>
    </source>
</reference>
<feature type="region of interest" description="Disordered" evidence="2">
    <location>
        <begin position="1"/>
        <end position="22"/>
    </location>
</feature>
<dbReference type="InterPro" id="IPR052341">
    <property type="entry name" value="LOG_family_nucleotidases"/>
</dbReference>
<evidence type="ECO:0000313" key="4">
    <source>
        <dbReference type="Proteomes" id="UP000823046"/>
    </source>
</evidence>
<evidence type="ECO:0000256" key="2">
    <source>
        <dbReference type="SAM" id="MobiDB-lite"/>
    </source>
</evidence>
<name>A0ABQ7JFS8_9APIC</name>
<protein>
    <submittedName>
        <fullName evidence="3">Lysine decarboxylase family protein</fullName>
    </submittedName>
</protein>
<dbReference type="Pfam" id="PF03641">
    <property type="entry name" value="Lysine_decarbox"/>
    <property type="match status" value="1"/>
</dbReference>
<keyword evidence="1" id="KW-0175">Coiled coil</keyword>
<comment type="caution">
    <text evidence="3">The sequence shown here is derived from an EMBL/GenBank/DDBJ whole genome shotgun (WGS) entry which is preliminary data.</text>
</comment>
<dbReference type="SUPFAM" id="SSF102405">
    <property type="entry name" value="MCP/YpsA-like"/>
    <property type="match status" value="1"/>
</dbReference>
<dbReference type="InterPro" id="IPR031100">
    <property type="entry name" value="LOG_fam"/>
</dbReference>
<feature type="compositionally biased region" description="Low complexity" evidence="2">
    <location>
        <begin position="1"/>
        <end position="15"/>
    </location>
</feature>
<keyword evidence="4" id="KW-1185">Reference proteome</keyword>
<sequence length="364" mass="41394">MKEISSSQSLSSGNSAEIPDGFVKRRSGLHPIKSYDNSKWMHGRSARHVRILCEYLEVQDRLGNAQVLFTLLVFGSARSFSRANWEIEMKKSMAEQEEANAANDTARIEELEQKLKRLRRIEKLCEYWDKTYVLCKMLMTWFQTLEARKALSRILREVPSPTGSTLARYFNVDVKSVENVAMPSQVALCTGGGKGLMEAANKGAHDVEGARSMGMGVSLPFEPELNTYVDPDLAFEFHYFFTRKFWMAYTAVAIIAVPGGFGTLDELMELLTLKQTGKLKRDIPIVLFGETFWKQVINFDAMVEYGTISERDRNQLFFTDEPLDAFNYIKEHILSDKLILGDTHVHKSIRNSQTSNATKTIQPF</sequence>
<evidence type="ECO:0000256" key="1">
    <source>
        <dbReference type="SAM" id="Coils"/>
    </source>
</evidence>
<dbReference type="EMBL" id="JADAQX010000047">
    <property type="protein sequence ID" value="KAF8822505.1"/>
    <property type="molecule type" value="Genomic_DNA"/>
</dbReference>
<accession>A0ABQ7JFS8</accession>
<dbReference type="PANTHER" id="PTHR43393">
    <property type="entry name" value="CYTOKININ RIBOSIDE 5'-MONOPHOSPHATE PHOSPHORIBOHYDROLASE"/>
    <property type="match status" value="1"/>
</dbReference>
<dbReference type="Gene3D" id="3.40.50.450">
    <property type="match status" value="1"/>
</dbReference>
<dbReference type="PANTHER" id="PTHR43393:SF3">
    <property type="entry name" value="LYSINE DECARBOXYLASE-LIKE PROTEIN"/>
    <property type="match status" value="1"/>
</dbReference>
<gene>
    <name evidence="3" type="ORF">IE077_004552</name>
</gene>
<dbReference type="Proteomes" id="UP000823046">
    <property type="component" value="Unassembled WGS sequence"/>
</dbReference>
<evidence type="ECO:0000313" key="3">
    <source>
        <dbReference type="EMBL" id="KAF8822505.1"/>
    </source>
</evidence>
<proteinExistence type="predicted"/>
<feature type="coiled-coil region" evidence="1">
    <location>
        <begin position="94"/>
        <end position="121"/>
    </location>
</feature>
<organism evidence="3 4">
    <name type="scientific">Cardiosporidium cionae</name>
    <dbReference type="NCBI Taxonomy" id="476202"/>
    <lineage>
        <taxon>Eukaryota</taxon>
        <taxon>Sar</taxon>
        <taxon>Alveolata</taxon>
        <taxon>Apicomplexa</taxon>
        <taxon>Aconoidasida</taxon>
        <taxon>Nephromycida</taxon>
        <taxon>Cardiosporidium</taxon>
    </lineage>
</organism>